<sequence>MPTTYAPAKQFVGIANETTAGTPVPMTSTVLVDNFKPKDQPKFLEDKAWRGAMGTDSFAQIPGVATADLDLGGPVFLDGISYFLRNLMGDLSTTGTSTGSGATTLAASAVAGAASISTTATIPSGTVVQIGSGATAEVFTTGTPSGSGPYTIPLTTPTGGLVYPHASSQAVQPVTGPYTYAWALLNSGTGQPITHTLTHMLGPTATSGARQYPGAVFSEMGFKWNSESELFTWDGKATSWPSVVLGSAPTSNPGTVAPIASWRMSVGIGGPATGGTLISTVTDGEISLKREINPYFTGNGSQVPYVIQRAGLTVEGKLNFVAADESPLLYMLNNSQPQLQLAINNGLAGLNAGAIVFDFAKVAFVEAEPDGSKTAVEYSNSFKAVLNTTNAGGSGSYSPCKISVTCNVAPGTY</sequence>
<evidence type="ECO:0008006" key="3">
    <source>
        <dbReference type="Google" id="ProtNLM"/>
    </source>
</evidence>
<proteinExistence type="predicted"/>
<reference evidence="2" key="1">
    <citation type="submission" date="2023-07" db="EMBL/GenBank/DDBJ databases">
        <title>30 novel species of actinomycetes from the DSMZ collection.</title>
        <authorList>
            <person name="Nouioui I."/>
        </authorList>
    </citation>
    <scope>NUCLEOTIDE SEQUENCE [LARGE SCALE GENOMIC DNA]</scope>
    <source>
        <strain evidence="2">DSM 41981</strain>
    </source>
</reference>
<evidence type="ECO:0000313" key="1">
    <source>
        <dbReference type="EMBL" id="MDT0435604.1"/>
    </source>
</evidence>
<dbReference type="AlphaFoldDB" id="A0ABD5EMJ8"/>
<dbReference type="Proteomes" id="UP001183535">
    <property type="component" value="Unassembled WGS sequence"/>
</dbReference>
<gene>
    <name evidence="1" type="ORF">RM877_13010</name>
</gene>
<keyword evidence="2" id="KW-1185">Reference proteome</keyword>
<name>A0ABD5EMJ8_9ACTN</name>
<dbReference type="RefSeq" id="WP_093824323.1">
    <property type="nucleotide sequence ID" value="NZ_JAVRES010000004.1"/>
</dbReference>
<dbReference type="EMBL" id="JAVRES010000004">
    <property type="protein sequence ID" value="MDT0435604.1"/>
    <property type="molecule type" value="Genomic_DNA"/>
</dbReference>
<protein>
    <recommendedName>
        <fullName evidence="3">Phage tail protein</fullName>
    </recommendedName>
</protein>
<comment type="caution">
    <text evidence="1">The sequence shown here is derived from an EMBL/GenBank/DDBJ whole genome shotgun (WGS) entry which is preliminary data.</text>
</comment>
<organism evidence="1 2">
    <name type="scientific">Streptomyces doudnae</name>
    <dbReference type="NCBI Taxonomy" id="3075536"/>
    <lineage>
        <taxon>Bacteria</taxon>
        <taxon>Bacillati</taxon>
        <taxon>Actinomycetota</taxon>
        <taxon>Actinomycetes</taxon>
        <taxon>Kitasatosporales</taxon>
        <taxon>Streptomycetaceae</taxon>
        <taxon>Streptomyces</taxon>
    </lineage>
</organism>
<evidence type="ECO:0000313" key="2">
    <source>
        <dbReference type="Proteomes" id="UP001183535"/>
    </source>
</evidence>
<accession>A0ABD5EMJ8</accession>